<organism evidence="3 4">
    <name type="scientific">Propylenella binzhouense</name>
    <dbReference type="NCBI Taxonomy" id="2555902"/>
    <lineage>
        <taxon>Bacteria</taxon>
        <taxon>Pseudomonadati</taxon>
        <taxon>Pseudomonadota</taxon>
        <taxon>Alphaproteobacteria</taxon>
        <taxon>Hyphomicrobiales</taxon>
        <taxon>Propylenellaceae</taxon>
        <taxon>Propylenella</taxon>
    </lineage>
</organism>
<dbReference type="InterPro" id="IPR032465">
    <property type="entry name" value="ACMSD"/>
</dbReference>
<evidence type="ECO:0000313" key="3">
    <source>
        <dbReference type="EMBL" id="MYZ47598.1"/>
    </source>
</evidence>
<dbReference type="PANTHER" id="PTHR21240">
    <property type="entry name" value="2-AMINO-3-CARBOXYLMUCONATE-6-SEMIALDEHYDE DECARBOXYLASE"/>
    <property type="match status" value="1"/>
</dbReference>
<gene>
    <name evidence="3" type="ORF">E4O86_07715</name>
</gene>
<dbReference type="AlphaFoldDB" id="A0A964WT35"/>
<evidence type="ECO:0000313" key="4">
    <source>
        <dbReference type="Proteomes" id="UP000773614"/>
    </source>
</evidence>
<name>A0A964WT35_9HYPH</name>
<evidence type="ECO:0000259" key="2">
    <source>
        <dbReference type="Pfam" id="PF04909"/>
    </source>
</evidence>
<feature type="domain" description="Amidohydrolase-related" evidence="2">
    <location>
        <begin position="19"/>
        <end position="261"/>
    </location>
</feature>
<protein>
    <submittedName>
        <fullName evidence="3">Amidohydrolase</fullName>
    </submittedName>
</protein>
<dbReference type="GO" id="GO:0016787">
    <property type="term" value="F:hydrolase activity"/>
    <property type="evidence" value="ECO:0007669"/>
    <property type="project" value="InterPro"/>
</dbReference>
<dbReference type="InterPro" id="IPR006680">
    <property type="entry name" value="Amidohydro-rel"/>
</dbReference>
<dbReference type="OrthoDB" id="1407586at2"/>
<dbReference type="GO" id="GO:0016831">
    <property type="term" value="F:carboxy-lyase activity"/>
    <property type="evidence" value="ECO:0007669"/>
    <property type="project" value="InterPro"/>
</dbReference>
<dbReference type="InterPro" id="IPR032466">
    <property type="entry name" value="Metal_Hydrolase"/>
</dbReference>
<evidence type="ECO:0000256" key="1">
    <source>
        <dbReference type="ARBA" id="ARBA00023239"/>
    </source>
</evidence>
<dbReference type="EMBL" id="SPKJ01000017">
    <property type="protein sequence ID" value="MYZ47598.1"/>
    <property type="molecule type" value="Genomic_DNA"/>
</dbReference>
<keyword evidence="1" id="KW-0456">Lyase</keyword>
<dbReference type="GO" id="GO:0019748">
    <property type="term" value="P:secondary metabolic process"/>
    <property type="evidence" value="ECO:0007669"/>
    <property type="project" value="TreeGrafter"/>
</dbReference>
<dbReference type="Gene3D" id="3.20.20.140">
    <property type="entry name" value="Metal-dependent hydrolases"/>
    <property type="match status" value="1"/>
</dbReference>
<dbReference type="PANTHER" id="PTHR21240:SF28">
    <property type="entry name" value="ISO-OROTATE DECARBOXYLASE (EUROFUNG)"/>
    <property type="match status" value="1"/>
</dbReference>
<sequence length="264" mass="29044">MIMYANAPRRDRLTRMHGFEPAPSAVQRSMPLLLEEMDRAGVAAGVVVGRLSGLFGSVTNDDVAKIAADHPGRFVAVGSIDPTDRDGAISEITRVAGLGFRAINIEPASYAVPMKADDRRLYPIYAHCEGIGIPVIIMAGGSAGPDLSYTEPAHLDRVAADFPELRIVVSHGGWPWVHQVLHIAYRRPNLYVSPDQYLANMPGMNDYVAAADGFLSDRFLYGSSYPFTPVDRYAEWFRTLPIRPESMEKVLFRNAADLLRLDLG</sequence>
<comment type="caution">
    <text evidence="3">The sequence shown here is derived from an EMBL/GenBank/DDBJ whole genome shotgun (WGS) entry which is preliminary data.</text>
</comment>
<keyword evidence="4" id="KW-1185">Reference proteome</keyword>
<dbReference type="Pfam" id="PF04909">
    <property type="entry name" value="Amidohydro_2"/>
    <property type="match status" value="1"/>
</dbReference>
<accession>A0A964WT35</accession>
<proteinExistence type="predicted"/>
<dbReference type="Proteomes" id="UP000773614">
    <property type="component" value="Unassembled WGS sequence"/>
</dbReference>
<dbReference type="SUPFAM" id="SSF51556">
    <property type="entry name" value="Metallo-dependent hydrolases"/>
    <property type="match status" value="1"/>
</dbReference>
<dbReference type="GO" id="GO:0005737">
    <property type="term" value="C:cytoplasm"/>
    <property type="evidence" value="ECO:0007669"/>
    <property type="project" value="TreeGrafter"/>
</dbReference>
<reference evidence="3" key="1">
    <citation type="submission" date="2019-03" db="EMBL/GenBank/DDBJ databases">
        <title>Afifella sp. nov., isolated from activated sludge.</title>
        <authorList>
            <person name="Li Q."/>
            <person name="Liu Y."/>
        </authorList>
    </citation>
    <scope>NUCLEOTIDE SEQUENCE</scope>
    <source>
        <strain evidence="3">L72</strain>
    </source>
</reference>